<dbReference type="InterPro" id="IPR012545">
    <property type="entry name" value="DUF1697"/>
</dbReference>
<dbReference type="PIRSF" id="PIRSF008502">
    <property type="entry name" value="UCP008502"/>
    <property type="match status" value="1"/>
</dbReference>
<dbReference type="RefSeq" id="WP_188668495.1">
    <property type="nucleotide sequence ID" value="NZ_BMJI01000015.1"/>
</dbReference>
<dbReference type="PANTHER" id="PTHR36439:SF1">
    <property type="entry name" value="DUF1697 DOMAIN-CONTAINING PROTEIN"/>
    <property type="match status" value="1"/>
</dbReference>
<organism evidence="1 2">
    <name type="scientific">Tersicoccus solisilvae</name>
    <dbReference type="NCBI Taxonomy" id="1882339"/>
    <lineage>
        <taxon>Bacteria</taxon>
        <taxon>Bacillati</taxon>
        <taxon>Actinomycetota</taxon>
        <taxon>Actinomycetes</taxon>
        <taxon>Micrococcales</taxon>
        <taxon>Micrococcaceae</taxon>
        <taxon>Tersicoccus</taxon>
    </lineage>
</organism>
<sequence length="175" mass="18472">MNRFAVFLRGVNVGGVTITSAKLRAALDDDPLTEVRTLLASGNVLCSTTLSAAEAKATIEQRLRDAFGYDAWVVVLSRKAVERIAAACPFPADSADEHAYVTLASDPAALDELVAAAVAAGGDEPVRLDRYAIAWTAPVGGTLASPLTKVSAKKRFKETTTTRNLRTLLKVVAAD</sequence>
<dbReference type="Proteomes" id="UP000597761">
    <property type="component" value="Unassembled WGS sequence"/>
</dbReference>
<dbReference type="Pfam" id="PF08002">
    <property type="entry name" value="DUF1697"/>
    <property type="match status" value="1"/>
</dbReference>
<dbReference type="PANTHER" id="PTHR36439">
    <property type="entry name" value="BLL4334 PROTEIN"/>
    <property type="match status" value="1"/>
</dbReference>
<evidence type="ECO:0000313" key="1">
    <source>
        <dbReference type="EMBL" id="GGC94809.1"/>
    </source>
</evidence>
<keyword evidence="2" id="KW-1185">Reference proteome</keyword>
<reference evidence="2" key="1">
    <citation type="journal article" date="2019" name="Int. J. Syst. Evol. Microbiol.">
        <title>The Global Catalogue of Microorganisms (GCM) 10K type strain sequencing project: providing services to taxonomists for standard genome sequencing and annotation.</title>
        <authorList>
            <consortium name="The Broad Institute Genomics Platform"/>
            <consortium name="The Broad Institute Genome Sequencing Center for Infectious Disease"/>
            <person name="Wu L."/>
            <person name="Ma J."/>
        </authorList>
    </citation>
    <scope>NUCLEOTIDE SEQUENCE [LARGE SCALE GENOMIC DNA]</scope>
    <source>
        <strain evidence="2">CGMCC 1.15480</strain>
    </source>
</reference>
<dbReference type="Gene3D" id="3.30.70.1280">
    <property type="entry name" value="SP0830-like domains"/>
    <property type="match status" value="1"/>
</dbReference>
<evidence type="ECO:0000313" key="2">
    <source>
        <dbReference type="Proteomes" id="UP000597761"/>
    </source>
</evidence>
<dbReference type="EMBL" id="BMJI01000015">
    <property type="protein sequence ID" value="GGC94809.1"/>
    <property type="molecule type" value="Genomic_DNA"/>
</dbReference>
<gene>
    <name evidence="1" type="ORF">GCM10011512_22290</name>
</gene>
<name>A0ABQ1PD11_9MICC</name>
<dbReference type="SUPFAM" id="SSF160379">
    <property type="entry name" value="SP0830-like"/>
    <property type="match status" value="1"/>
</dbReference>
<protein>
    <submittedName>
        <fullName evidence="1">Pyridoxamine 5'-phosphate oxidase</fullName>
    </submittedName>
</protein>
<accession>A0ABQ1PD11</accession>
<proteinExistence type="predicted"/>
<comment type="caution">
    <text evidence="1">The sequence shown here is derived from an EMBL/GenBank/DDBJ whole genome shotgun (WGS) entry which is preliminary data.</text>
</comment>